<dbReference type="PROSITE" id="PS51918">
    <property type="entry name" value="RADICAL_SAM"/>
    <property type="match status" value="1"/>
</dbReference>
<dbReference type="Pfam" id="PF04055">
    <property type="entry name" value="Radical_SAM"/>
    <property type="match status" value="1"/>
</dbReference>
<evidence type="ECO:0000256" key="6">
    <source>
        <dbReference type="ARBA" id="ARBA00022485"/>
    </source>
</evidence>
<dbReference type="SFLD" id="SFLDS00029">
    <property type="entry name" value="Radical_SAM"/>
    <property type="match status" value="1"/>
</dbReference>
<dbReference type="Gene3D" id="3.20.20.70">
    <property type="entry name" value="Aldolase class I"/>
    <property type="match status" value="1"/>
</dbReference>
<keyword evidence="10" id="KW-0408">Iron</keyword>
<keyword evidence="8" id="KW-0479">Metal-binding</keyword>
<keyword evidence="16" id="KW-1185">Reference proteome</keyword>
<evidence type="ECO:0000256" key="3">
    <source>
        <dbReference type="ARBA" id="ARBA00001966"/>
    </source>
</evidence>
<dbReference type="InterPro" id="IPR007197">
    <property type="entry name" value="rSAM"/>
</dbReference>
<dbReference type="InterPro" id="IPR013785">
    <property type="entry name" value="Aldolase_TIM"/>
</dbReference>
<keyword evidence="7" id="KW-0949">S-adenosyl-L-methionine</keyword>
<evidence type="ECO:0000313" key="15">
    <source>
        <dbReference type="EMBL" id="UVW35899.1"/>
    </source>
</evidence>
<evidence type="ECO:0000256" key="12">
    <source>
        <dbReference type="ARBA" id="ARBA00023235"/>
    </source>
</evidence>
<evidence type="ECO:0000256" key="2">
    <source>
        <dbReference type="ARBA" id="ARBA00001933"/>
    </source>
</evidence>
<keyword evidence="9" id="KW-0663">Pyridoxal phosphate</keyword>
<evidence type="ECO:0000256" key="11">
    <source>
        <dbReference type="ARBA" id="ARBA00023014"/>
    </source>
</evidence>
<gene>
    <name evidence="15" type="primary">epmB</name>
    <name evidence="15" type="ORF">NYF23_04630</name>
</gene>
<dbReference type="PIRSF" id="PIRSF004911">
    <property type="entry name" value="DUF160"/>
    <property type="match status" value="1"/>
</dbReference>
<evidence type="ECO:0000256" key="8">
    <source>
        <dbReference type="ARBA" id="ARBA00022723"/>
    </source>
</evidence>
<comment type="cofactor">
    <cofactor evidence="3">
        <name>[4Fe-4S] cluster</name>
        <dbReference type="ChEBI" id="CHEBI:49883"/>
    </cofactor>
</comment>
<name>A0ABY5TRH9_9GAMM</name>
<keyword evidence="12" id="KW-0413">Isomerase</keyword>
<sequence length="341" mass="38194">MPTITSNLSPAQPISISPDWKVQLSQAVTSIDELLSYLDLAPEQLSTSQQAAAEFSLKVPKPFIQRMEPGNPKDPLLLQVLPVSAEMQQSSDYNKDPLEESKHNPIAGIVHKYANRLLLVISPACAINCRYCFRRHFPYSENRQSKQQWQSALDYIRSDENINEVIYSGGDPLAANDNFLSWLTTEIAEIAHIKRLRIHTRLPVVIPARIDQGFLNWATATRLKPIVVLHINHANEIDAEVARTINKLLDAGMQVLNQSVLLRGVNDSAVTLAKLSERLFDCGVSPYYLHLCDPVAGAQHFDLDDSVAKQIYSELQCLLPGFLVPKLVREIPSRQSKTLIN</sequence>
<reference evidence="15" key="1">
    <citation type="submission" date="2022-08" db="EMBL/GenBank/DDBJ databases">
        <title>Catabolic pathway analysis in culturable SAR92 clade bacteria reveals their overlooked roles in DMSP degradation in coastal seas.</title>
        <authorList>
            <person name="He X."/>
            <person name="Zhang X."/>
            <person name="Zhang Y."/>
        </authorList>
    </citation>
    <scope>NUCLEOTIDE SEQUENCE</scope>
    <source>
        <strain evidence="15">H455</strain>
    </source>
</reference>
<dbReference type="NCBIfam" id="TIGR03821">
    <property type="entry name" value="EFP_modif_epmB"/>
    <property type="match status" value="1"/>
</dbReference>
<organism evidence="15 16">
    <name type="scientific">SAR92 clade bacterium H455</name>
    <dbReference type="NCBI Taxonomy" id="2974818"/>
    <lineage>
        <taxon>Bacteria</taxon>
        <taxon>Pseudomonadati</taxon>
        <taxon>Pseudomonadota</taxon>
        <taxon>Gammaproteobacteria</taxon>
        <taxon>Cellvibrionales</taxon>
        <taxon>Porticoccaceae</taxon>
        <taxon>SAR92 clade</taxon>
    </lineage>
</organism>
<comment type="catalytic activity">
    <reaction evidence="1">
        <text>L-lysine = D-beta-lysine</text>
        <dbReference type="Rhea" id="RHEA:44148"/>
        <dbReference type="ChEBI" id="CHEBI:32551"/>
        <dbReference type="ChEBI" id="CHEBI:84138"/>
    </reaction>
</comment>
<dbReference type="InterPro" id="IPR003739">
    <property type="entry name" value="Lys_aminomutase/Glu_NH3_mut"/>
</dbReference>
<dbReference type="SUPFAM" id="SSF102114">
    <property type="entry name" value="Radical SAM enzymes"/>
    <property type="match status" value="1"/>
</dbReference>
<dbReference type="CDD" id="cd01335">
    <property type="entry name" value="Radical_SAM"/>
    <property type="match status" value="1"/>
</dbReference>
<evidence type="ECO:0000256" key="13">
    <source>
        <dbReference type="ARBA" id="ARBA00030756"/>
    </source>
</evidence>
<evidence type="ECO:0000256" key="9">
    <source>
        <dbReference type="ARBA" id="ARBA00022898"/>
    </source>
</evidence>
<feature type="domain" description="Radical SAM core" evidence="14">
    <location>
        <begin position="111"/>
        <end position="334"/>
    </location>
</feature>
<dbReference type="Proteomes" id="UP001059934">
    <property type="component" value="Chromosome"/>
</dbReference>
<evidence type="ECO:0000256" key="4">
    <source>
        <dbReference type="ARBA" id="ARBA00008703"/>
    </source>
</evidence>
<dbReference type="SFLD" id="SFLDG01070">
    <property type="entry name" value="PLP-dependent"/>
    <property type="match status" value="1"/>
</dbReference>
<comment type="cofactor">
    <cofactor evidence="2">
        <name>pyridoxal 5'-phosphate</name>
        <dbReference type="ChEBI" id="CHEBI:597326"/>
    </cofactor>
</comment>
<evidence type="ECO:0000313" key="16">
    <source>
        <dbReference type="Proteomes" id="UP001059934"/>
    </source>
</evidence>
<accession>A0ABY5TRH9</accession>
<keyword evidence="11" id="KW-0411">Iron-sulfur</keyword>
<dbReference type="NCBIfam" id="TIGR00238">
    <property type="entry name" value="KamA family radical SAM protein"/>
    <property type="match status" value="1"/>
</dbReference>
<protein>
    <recommendedName>
        <fullName evidence="5">L-lysine 2,3-aminomutase</fullName>
    </recommendedName>
    <alternativeName>
        <fullName evidence="13">EF-P post-translational modification enzyme B</fullName>
    </alternativeName>
</protein>
<dbReference type="InterPro" id="IPR058240">
    <property type="entry name" value="rSAM_sf"/>
</dbReference>
<evidence type="ECO:0000256" key="1">
    <source>
        <dbReference type="ARBA" id="ARBA00001352"/>
    </source>
</evidence>
<evidence type="ECO:0000259" key="14">
    <source>
        <dbReference type="PROSITE" id="PS51918"/>
    </source>
</evidence>
<keyword evidence="6" id="KW-0004">4Fe-4S</keyword>
<evidence type="ECO:0000256" key="7">
    <source>
        <dbReference type="ARBA" id="ARBA00022691"/>
    </source>
</evidence>
<dbReference type="EMBL" id="CP103416">
    <property type="protein sequence ID" value="UVW35899.1"/>
    <property type="molecule type" value="Genomic_DNA"/>
</dbReference>
<dbReference type="PANTHER" id="PTHR30538:SF1">
    <property type="entry name" value="L-LYSINE 2,3-AMINOMUTASE"/>
    <property type="match status" value="1"/>
</dbReference>
<dbReference type="InterPro" id="IPR022462">
    <property type="entry name" value="EpmB"/>
</dbReference>
<comment type="similarity">
    <text evidence="4">Belongs to the radical SAM superfamily. KamA family.</text>
</comment>
<evidence type="ECO:0000256" key="10">
    <source>
        <dbReference type="ARBA" id="ARBA00023004"/>
    </source>
</evidence>
<dbReference type="SFLD" id="SFLDF00314">
    <property type="entry name" value="L-lysine_2_3-aminomutase_(yjeK"/>
    <property type="match status" value="1"/>
</dbReference>
<proteinExistence type="inferred from homology"/>
<evidence type="ECO:0000256" key="5">
    <source>
        <dbReference type="ARBA" id="ARBA00022363"/>
    </source>
</evidence>
<dbReference type="PANTHER" id="PTHR30538">
    <property type="entry name" value="LYSINE 2,3-AMINOMUTASE-RELATED"/>
    <property type="match status" value="1"/>
</dbReference>